<feature type="region of interest" description="Disordered" evidence="1">
    <location>
        <begin position="69"/>
        <end position="94"/>
    </location>
</feature>
<keyword evidence="5" id="KW-1185">Reference proteome</keyword>
<accession>A0A8T7M518</accession>
<evidence type="ECO:0000313" key="5">
    <source>
        <dbReference type="Proteomes" id="UP001431572"/>
    </source>
</evidence>
<sequence>MVTSIPKTILVVESTKLEEQNLSSFLEALGLDSVFSEEVYGILLTKGKLAKRELHNILLSKLNNTEQPSRKVAKSLDSQDQVTESDNERANSKVLPTSEHLSTFKCYQFNINNQDESEYISNTSDSTNKKILPLYPRKLGFLEKVESVLRDSPPNSVEHRLFQGACVSRLEIKWRIKSLWGEYDAKLYEPAGLIAVWLENKLAEIENGC</sequence>
<protein>
    <submittedName>
        <fullName evidence="2">Uncharacterized protein</fullName>
    </submittedName>
</protein>
<evidence type="ECO:0000256" key="1">
    <source>
        <dbReference type="SAM" id="MobiDB-lite"/>
    </source>
</evidence>
<dbReference type="AlphaFoldDB" id="A0A8T7M518"/>
<organism evidence="2 4">
    <name type="scientific">Candidatus Chlorohelix allophototropha</name>
    <dbReference type="NCBI Taxonomy" id="3003348"/>
    <lineage>
        <taxon>Bacteria</taxon>
        <taxon>Bacillati</taxon>
        <taxon>Chloroflexota</taxon>
        <taxon>Chloroflexia</taxon>
        <taxon>Candidatus Chloroheliales</taxon>
        <taxon>Candidatus Chloroheliaceae</taxon>
        <taxon>Candidatus Chlorohelix</taxon>
    </lineage>
</organism>
<evidence type="ECO:0000313" key="3">
    <source>
        <dbReference type="EMBL" id="WJW69112.1"/>
    </source>
</evidence>
<dbReference type="Proteomes" id="UP001431572">
    <property type="component" value="Chromosome 2"/>
</dbReference>
<dbReference type="Proteomes" id="UP000521676">
    <property type="component" value="Unassembled WGS sequence"/>
</dbReference>
<evidence type="ECO:0000313" key="4">
    <source>
        <dbReference type="Proteomes" id="UP000521676"/>
    </source>
</evidence>
<evidence type="ECO:0000313" key="2">
    <source>
        <dbReference type="EMBL" id="NWJ47201.1"/>
    </source>
</evidence>
<name>A0A8T7M518_9CHLR</name>
<dbReference type="EMBL" id="JACATZ010000003">
    <property type="protein sequence ID" value="NWJ47201.1"/>
    <property type="molecule type" value="Genomic_DNA"/>
</dbReference>
<dbReference type="EMBL" id="CP128400">
    <property type="protein sequence ID" value="WJW69112.1"/>
    <property type="molecule type" value="Genomic_DNA"/>
</dbReference>
<proteinExistence type="predicted"/>
<reference evidence="2 4" key="1">
    <citation type="submission" date="2020-06" db="EMBL/GenBank/DDBJ databases">
        <title>Anoxygenic phototrophic Chloroflexota member uses a Type I reaction center.</title>
        <authorList>
            <person name="Tsuji J.M."/>
            <person name="Shaw N.A."/>
            <person name="Nagashima S."/>
            <person name="Venkiteswaran J."/>
            <person name="Schiff S.L."/>
            <person name="Hanada S."/>
            <person name="Tank M."/>
            <person name="Neufeld J.D."/>
        </authorList>
    </citation>
    <scope>NUCLEOTIDE SEQUENCE [LARGE SCALE GENOMIC DNA]</scope>
    <source>
        <strain evidence="2">L227-S17</strain>
    </source>
</reference>
<dbReference type="RefSeq" id="WP_341471003.1">
    <property type="nucleotide sequence ID" value="NZ_CP128400.1"/>
</dbReference>
<reference evidence="3" key="2">
    <citation type="journal article" date="2024" name="Nature">
        <title>Anoxygenic phototroph of the Chloroflexota uses a type I reaction centre.</title>
        <authorList>
            <person name="Tsuji J.M."/>
            <person name="Shaw N.A."/>
            <person name="Nagashima S."/>
            <person name="Venkiteswaran J.J."/>
            <person name="Schiff S.L."/>
            <person name="Watanabe T."/>
            <person name="Fukui M."/>
            <person name="Hanada S."/>
            <person name="Tank M."/>
            <person name="Neufeld J.D."/>
        </authorList>
    </citation>
    <scope>NUCLEOTIDE SEQUENCE</scope>
    <source>
        <strain evidence="3">L227-S17</strain>
    </source>
</reference>
<gene>
    <name evidence="2" type="ORF">HXX08_15170</name>
    <name evidence="3" type="ORF">OZ401_002705</name>
</gene>